<dbReference type="AlphaFoldDB" id="A0A182FVE9"/>
<evidence type="ECO:0000256" key="1">
    <source>
        <dbReference type="ARBA" id="ARBA00004687"/>
    </source>
</evidence>
<dbReference type="FunFam" id="3.40.50.2000:FF:000026">
    <property type="entry name" value="Phosphatidylinositol N-acetylglucosaminyltransferase subunit A"/>
    <property type="match status" value="1"/>
</dbReference>
<dbReference type="KEGG" id="aali:118466019"/>
<proteinExistence type="predicted"/>
<dbReference type="OrthoDB" id="734129at2759"/>
<evidence type="ECO:0000256" key="6">
    <source>
        <dbReference type="ARBA" id="ARBA00032160"/>
    </source>
</evidence>
<dbReference type="CDD" id="cd03796">
    <property type="entry name" value="GT4_PIG-A-like"/>
    <property type="match status" value="1"/>
</dbReference>
<dbReference type="PANTHER" id="PTHR45871">
    <property type="entry name" value="N-ACETYLGLUCOSAMINYL-PHOSPHATIDYLINOSITOL BIOSYNTHETIC PROTEIN"/>
    <property type="match status" value="1"/>
</dbReference>
<dbReference type="InterPro" id="IPR001296">
    <property type="entry name" value="Glyco_trans_1"/>
</dbReference>
<dbReference type="EnsemblMetazoa" id="AALB010534-RA">
    <property type="protein sequence ID" value="AALB010534-PA"/>
    <property type="gene ID" value="AALB010534"/>
</dbReference>
<dbReference type="VEuPathDB" id="VectorBase:AALB010534"/>
<dbReference type="CTD" id="37020"/>
<sequence length="487" mass="54863">MKICIASDFFYPNMGGVEEHIFNLSQCLLARGHKVIIITHSYADRKGVRYMTNGLKVYYVPIKVFYNQVVLPTMICNIPLLRYILLREQIEIVHGHSAFSTLAHETMNVAQLLGLRSVFTDHSLFGFADLSAVVTNKFLEISLANCNHCICVSHTGKENTVLRAKVHQDRVSVIPNAVDTTYFTPNPCRRPNDDETINVVVVSRLVYRKGVDLLAGILPKLKHLPNVHFIIGGDGPKRALLEEIRERNNIQDRVVMLGALEHSKVRDVLVQGHIFLNTSLTEAYCMAIVEAAACGLQVVSTKVGGIPEVLPSSLMILTEPTVDSVYRGLREAIRREVEKKQITSSRYLNGSATGHPQKSPQMPPLYDGLCAFERNQTVANLYNWNNVTERTEKVYRSVLREPTATLENMMKNCLRSGVWPFVLVISLCHLLLRFLDWFVPRQYIDLCCADNQFASDTTPMPRCSDTSTSDDNSFSSSAARRKREKFS</sequence>
<dbReference type="InterPro" id="IPR039507">
    <property type="entry name" value="PIG-A/GPI3"/>
</dbReference>
<dbReference type="GO" id="GO:0017176">
    <property type="term" value="F:phosphatidylinositol N-acetylglucosaminyltransferase activity"/>
    <property type="evidence" value="ECO:0007669"/>
    <property type="project" value="UniProtKB-EC"/>
</dbReference>
<dbReference type="GO" id="GO:0006506">
    <property type="term" value="P:GPI anchor biosynthetic process"/>
    <property type="evidence" value="ECO:0007669"/>
    <property type="project" value="UniProtKB-KW"/>
</dbReference>
<dbReference type="GeneID" id="118466019"/>
<reference evidence="10" key="2">
    <citation type="submission" date="2022-08" db="UniProtKB">
        <authorList>
            <consortium name="EnsemblMetazoa"/>
        </authorList>
    </citation>
    <scope>IDENTIFICATION</scope>
    <source>
        <strain evidence="10">STECLA/ALBI9_A</strain>
    </source>
</reference>
<dbReference type="Gene3D" id="3.40.50.2000">
    <property type="entry name" value="Glycogen Phosphorylase B"/>
    <property type="match status" value="2"/>
</dbReference>
<keyword evidence="11" id="KW-1185">Reference proteome</keyword>
<evidence type="ECO:0000313" key="11">
    <source>
        <dbReference type="Proteomes" id="UP000069272"/>
    </source>
</evidence>
<keyword evidence="5" id="KW-0808">Transferase</keyword>
<comment type="pathway">
    <text evidence="1">Glycolipid biosynthesis; glycosylphosphatidylinositol-anchor biosynthesis.</text>
</comment>
<feature type="region of interest" description="Disordered" evidence="7">
    <location>
        <begin position="459"/>
        <end position="487"/>
    </location>
</feature>
<dbReference type="VEuPathDB" id="VectorBase:AALB20_031171"/>
<dbReference type="PANTHER" id="PTHR45871:SF1">
    <property type="entry name" value="PHOSPHATIDYLINOSITOL N-ACETYLGLUCOSAMINYLTRANSFERASE SUBUNIT A"/>
    <property type="match status" value="1"/>
</dbReference>
<evidence type="ECO:0000256" key="3">
    <source>
        <dbReference type="ARBA" id="ARBA00022502"/>
    </source>
</evidence>
<dbReference type="Pfam" id="PF00534">
    <property type="entry name" value="Glycos_transf_1"/>
    <property type="match status" value="1"/>
</dbReference>
<evidence type="ECO:0000256" key="5">
    <source>
        <dbReference type="ARBA" id="ARBA00022679"/>
    </source>
</evidence>
<feature type="compositionally biased region" description="Low complexity" evidence="7">
    <location>
        <begin position="464"/>
        <end position="477"/>
    </location>
</feature>
<dbReference type="STRING" id="7167.A0A182FVE9"/>
<dbReference type="EC" id="2.4.1.198" evidence="2"/>
<evidence type="ECO:0000259" key="9">
    <source>
        <dbReference type="Pfam" id="PF08288"/>
    </source>
</evidence>
<evidence type="ECO:0000256" key="2">
    <source>
        <dbReference type="ARBA" id="ARBA00012420"/>
    </source>
</evidence>
<dbReference type="GO" id="GO:0000506">
    <property type="term" value="C:glycosylphosphatidylinositol-N-acetylglucosaminyltransferase (GPI-GnT) complex"/>
    <property type="evidence" value="ECO:0007669"/>
    <property type="project" value="InterPro"/>
</dbReference>
<keyword evidence="4" id="KW-0328">Glycosyltransferase</keyword>
<dbReference type="RefSeq" id="XP_035790728.1">
    <property type="nucleotide sequence ID" value="XM_035934835.1"/>
</dbReference>
<evidence type="ECO:0000256" key="4">
    <source>
        <dbReference type="ARBA" id="ARBA00022676"/>
    </source>
</evidence>
<organism evidence="10 11">
    <name type="scientific">Anopheles albimanus</name>
    <name type="common">New world malaria mosquito</name>
    <dbReference type="NCBI Taxonomy" id="7167"/>
    <lineage>
        <taxon>Eukaryota</taxon>
        <taxon>Metazoa</taxon>
        <taxon>Ecdysozoa</taxon>
        <taxon>Arthropoda</taxon>
        <taxon>Hexapoda</taxon>
        <taxon>Insecta</taxon>
        <taxon>Pterygota</taxon>
        <taxon>Neoptera</taxon>
        <taxon>Endopterygota</taxon>
        <taxon>Diptera</taxon>
        <taxon>Nematocera</taxon>
        <taxon>Culicoidea</taxon>
        <taxon>Culicidae</taxon>
        <taxon>Anophelinae</taxon>
        <taxon>Anopheles</taxon>
    </lineage>
</organism>
<reference evidence="10 11" key="1">
    <citation type="journal article" date="2017" name="G3 (Bethesda)">
        <title>The Physical Genome Mapping of Anopheles albimanus Corrected Scaffold Misassemblies and Identified Interarm Rearrangements in Genus Anopheles.</title>
        <authorList>
            <person name="Artemov G.N."/>
            <person name="Peery A.N."/>
            <person name="Jiang X."/>
            <person name="Tu Z."/>
            <person name="Stegniy V.N."/>
            <person name="Sharakhova M.V."/>
            <person name="Sharakhov I.V."/>
        </authorList>
    </citation>
    <scope>NUCLEOTIDE SEQUENCE [LARGE SCALE GENOMIC DNA]</scope>
    <source>
        <strain evidence="10 11">ALBI9_A</strain>
    </source>
</reference>
<dbReference type="InterPro" id="IPR013234">
    <property type="entry name" value="PIGA_GPI_anchor_biosynthesis"/>
</dbReference>
<evidence type="ECO:0000313" key="10">
    <source>
        <dbReference type="EnsemblMetazoa" id="AALB010534-PA"/>
    </source>
</evidence>
<keyword evidence="3" id="KW-0337">GPI-anchor biosynthesis</keyword>
<accession>A0A182FVE9</accession>
<dbReference type="FunFam" id="3.40.50.2000:FF:000148">
    <property type="entry name" value="Phosphatidylinositol N-acetylglucosaminyltransferase subunit A"/>
    <property type="match status" value="1"/>
</dbReference>
<name>A0A182FVE9_ANOAL</name>
<dbReference type="Proteomes" id="UP000069272">
    <property type="component" value="Chromosome 3R"/>
</dbReference>
<dbReference type="SUPFAM" id="SSF53756">
    <property type="entry name" value="UDP-Glycosyltransferase/glycogen phosphorylase"/>
    <property type="match status" value="1"/>
</dbReference>
<protein>
    <recommendedName>
        <fullName evidence="2">phosphatidylinositol N-acetylglucosaminyltransferase</fullName>
        <ecNumber evidence="2">2.4.1.198</ecNumber>
    </recommendedName>
    <alternativeName>
        <fullName evidence="6">GlcNAc-PI synthesis protein</fullName>
    </alternativeName>
</protein>
<evidence type="ECO:0000259" key="8">
    <source>
        <dbReference type="Pfam" id="PF00534"/>
    </source>
</evidence>
<dbReference type="Pfam" id="PF08288">
    <property type="entry name" value="PIGA"/>
    <property type="match status" value="1"/>
</dbReference>
<feature type="domain" description="Glycosyl transferase family 1" evidence="8">
    <location>
        <begin position="193"/>
        <end position="336"/>
    </location>
</feature>
<evidence type="ECO:0000256" key="7">
    <source>
        <dbReference type="SAM" id="MobiDB-lite"/>
    </source>
</evidence>
<feature type="domain" description="PIGA GPI anchor biosynthesis" evidence="9">
    <location>
        <begin position="40"/>
        <end position="129"/>
    </location>
</feature>